<reference evidence="3" key="2">
    <citation type="submission" date="2016-04" db="EMBL/GenBank/DDBJ databases">
        <title>First Complete Genome Sequence of a Subdivision 6 Acidobacterium.</title>
        <authorList>
            <person name="Huang S."/>
            <person name="Vieira S."/>
            <person name="Bunk B."/>
            <person name="Riedel T."/>
            <person name="Sproeer C."/>
            <person name="Overmann J."/>
        </authorList>
    </citation>
    <scope>NUCLEOTIDE SEQUENCE [LARGE SCALE GENOMIC DNA]</scope>
    <source>
        <strain evidence="3">DSM 100886 HEG_-6_39</strain>
    </source>
</reference>
<evidence type="ECO:0000313" key="2">
    <source>
        <dbReference type="EMBL" id="AMY08493.1"/>
    </source>
</evidence>
<dbReference type="RefSeq" id="WP_110170332.1">
    <property type="nucleotide sequence ID" value="NZ_CP015136.1"/>
</dbReference>
<feature type="signal peptide" evidence="1">
    <location>
        <begin position="1"/>
        <end position="28"/>
    </location>
</feature>
<protein>
    <submittedName>
        <fullName evidence="2">Uncharacterized protein</fullName>
    </submittedName>
</protein>
<name>A0A143PJR9_LUTPR</name>
<dbReference type="STRING" id="1855912.LuPra_01693"/>
<feature type="chain" id="PRO_5007511481" evidence="1">
    <location>
        <begin position="29"/>
        <end position="181"/>
    </location>
</feature>
<proteinExistence type="predicted"/>
<reference evidence="2 3" key="1">
    <citation type="journal article" date="2016" name="Genome Announc.">
        <title>First Complete Genome Sequence of a Subdivision 6 Acidobacterium Strain.</title>
        <authorList>
            <person name="Huang S."/>
            <person name="Vieira S."/>
            <person name="Bunk B."/>
            <person name="Riedel T."/>
            <person name="Sproer C."/>
            <person name="Overmann J."/>
        </authorList>
    </citation>
    <scope>NUCLEOTIDE SEQUENCE [LARGE SCALE GENOMIC DNA]</scope>
    <source>
        <strain evidence="3">DSM 100886 HEG_-6_39</strain>
    </source>
</reference>
<keyword evidence="3" id="KW-1185">Reference proteome</keyword>
<evidence type="ECO:0000313" key="3">
    <source>
        <dbReference type="Proteomes" id="UP000076079"/>
    </source>
</evidence>
<gene>
    <name evidence="2" type="ORF">LuPra_01693</name>
</gene>
<dbReference type="EMBL" id="CP015136">
    <property type="protein sequence ID" value="AMY08493.1"/>
    <property type="molecule type" value="Genomic_DNA"/>
</dbReference>
<keyword evidence="1" id="KW-0732">Signal</keyword>
<dbReference type="Proteomes" id="UP000076079">
    <property type="component" value="Chromosome"/>
</dbReference>
<evidence type="ECO:0000256" key="1">
    <source>
        <dbReference type="SAM" id="SignalP"/>
    </source>
</evidence>
<dbReference type="PROSITE" id="PS51257">
    <property type="entry name" value="PROKAR_LIPOPROTEIN"/>
    <property type="match status" value="1"/>
</dbReference>
<dbReference type="AlphaFoldDB" id="A0A143PJR9"/>
<sequence precursor="true">MRARRHLTLIRSWIVGACLVAACPPARAAAHSYDPSQPAATEEAPASAWPCRLVITKALRPSVQLAWARSATFRSQCARLAQAGTTVFVHLVASVQILRQAQSVIGVTEDGATVARVLVRSSADTVEAIAHEFEHVLEYLEGVDHRRSGTMMSHDAYETDRAMDAGTRVAREVRDSWRTQR</sequence>
<organism evidence="2 3">
    <name type="scientific">Luteitalea pratensis</name>
    <dbReference type="NCBI Taxonomy" id="1855912"/>
    <lineage>
        <taxon>Bacteria</taxon>
        <taxon>Pseudomonadati</taxon>
        <taxon>Acidobacteriota</taxon>
        <taxon>Vicinamibacteria</taxon>
        <taxon>Vicinamibacterales</taxon>
        <taxon>Vicinamibacteraceae</taxon>
        <taxon>Luteitalea</taxon>
    </lineage>
</organism>
<accession>A0A143PJR9</accession>
<dbReference type="KEGG" id="abac:LuPra_01693"/>